<reference evidence="1" key="1">
    <citation type="journal article" date="2020" name="mSystems">
        <title>Genome- and Community-Level Interaction Insights into Carbon Utilization and Element Cycling Functions of Hydrothermarchaeota in Hydrothermal Sediment.</title>
        <authorList>
            <person name="Zhou Z."/>
            <person name="Liu Y."/>
            <person name="Xu W."/>
            <person name="Pan J."/>
            <person name="Luo Z.H."/>
            <person name="Li M."/>
        </authorList>
    </citation>
    <scope>NUCLEOTIDE SEQUENCE [LARGE SCALE GENOMIC DNA]</scope>
    <source>
        <strain evidence="1">SpSt-381</strain>
    </source>
</reference>
<proteinExistence type="predicted"/>
<name>A0A832MIX9_UNCEI</name>
<protein>
    <submittedName>
        <fullName evidence="1">Uncharacterized protein</fullName>
    </submittedName>
</protein>
<gene>
    <name evidence="1" type="ORF">ENR23_02350</name>
</gene>
<sequence length="169" mass="17144">MIQDPTARGEALARFFASLEASLFAHLEESGLLPAGEAAAAHARREWECLALYACVRGLVAAGGFNRETAAAVDALHAAVLASWRATDSAGEPLAARSARVAERYAEYGAIGAEGGAAGAASVARRLGEAWARHAAGPGASDDLVELAGALHEALAEGAAEAVRRGTAP</sequence>
<accession>A0A832MIX9</accession>
<comment type="caution">
    <text evidence="1">The sequence shown here is derived from an EMBL/GenBank/DDBJ whole genome shotgun (WGS) entry which is preliminary data.</text>
</comment>
<dbReference type="EMBL" id="DSQF01000003">
    <property type="protein sequence ID" value="HGZ42262.1"/>
    <property type="molecule type" value="Genomic_DNA"/>
</dbReference>
<organism evidence="1">
    <name type="scientific">Eiseniibacteriota bacterium</name>
    <dbReference type="NCBI Taxonomy" id="2212470"/>
    <lineage>
        <taxon>Bacteria</taxon>
        <taxon>Candidatus Eiseniibacteriota</taxon>
    </lineage>
</organism>
<evidence type="ECO:0000313" key="1">
    <source>
        <dbReference type="EMBL" id="HGZ42262.1"/>
    </source>
</evidence>
<dbReference type="AlphaFoldDB" id="A0A832MIX9"/>